<dbReference type="FunFam" id="1.20.1070.10:FF:000017">
    <property type="entry name" value="lysophosphatidic acid receptor 4"/>
    <property type="match status" value="1"/>
</dbReference>
<dbReference type="Pfam" id="PF00001">
    <property type="entry name" value="7tm_1"/>
    <property type="match status" value="1"/>
</dbReference>
<dbReference type="GO" id="GO:0008142">
    <property type="term" value="F:oxysterol binding"/>
    <property type="evidence" value="ECO:0007669"/>
    <property type="project" value="InterPro"/>
</dbReference>
<keyword evidence="2 11" id="KW-0812">Transmembrane</keyword>
<dbReference type="Proteomes" id="UP000265140">
    <property type="component" value="Chromosome 12"/>
</dbReference>
<keyword evidence="4 12" id="KW-1133">Transmembrane helix</keyword>
<dbReference type="GO" id="GO:0002250">
    <property type="term" value="P:adaptive immune response"/>
    <property type="evidence" value="ECO:0007669"/>
    <property type="project" value="UniProtKB-KW"/>
</dbReference>
<accession>A0A3P8ZIH4</accession>
<evidence type="ECO:0000256" key="7">
    <source>
        <dbReference type="ARBA" id="ARBA00023136"/>
    </source>
</evidence>
<dbReference type="InterPro" id="IPR047160">
    <property type="entry name" value="GP183-like"/>
</dbReference>
<feature type="transmembrane region" description="Helical" evidence="12">
    <location>
        <begin position="58"/>
        <end position="75"/>
    </location>
</feature>
<dbReference type="Ensembl" id="ENSELUT00000013811.3">
    <property type="protein sequence ID" value="ENSELUP00000028268.2"/>
    <property type="gene ID" value="ENSELUG00000004765.3"/>
</dbReference>
<evidence type="ECO:0000259" key="13">
    <source>
        <dbReference type="PROSITE" id="PS50262"/>
    </source>
</evidence>
<reference evidence="14" key="2">
    <citation type="submission" date="2020-02" db="EMBL/GenBank/DDBJ databases">
        <title>Esox lucius (northern pike) genome, fEsoLuc1, primary haplotype.</title>
        <authorList>
            <person name="Myers G."/>
            <person name="Karagic N."/>
            <person name="Meyer A."/>
            <person name="Pippel M."/>
            <person name="Reichard M."/>
            <person name="Winkler S."/>
            <person name="Tracey A."/>
            <person name="Sims Y."/>
            <person name="Howe K."/>
            <person name="Rhie A."/>
            <person name="Formenti G."/>
            <person name="Durbin R."/>
            <person name="Fedrigo O."/>
            <person name="Jarvis E.D."/>
        </authorList>
    </citation>
    <scope>NUCLEOTIDE SEQUENCE [LARGE SCALE GENOMIC DNA]</scope>
</reference>
<keyword evidence="15" id="KW-1185">Reference proteome</keyword>
<dbReference type="PRINTS" id="PR00237">
    <property type="entry name" value="GPCRRHODOPSN"/>
</dbReference>
<evidence type="ECO:0000256" key="4">
    <source>
        <dbReference type="ARBA" id="ARBA00022989"/>
    </source>
</evidence>
<reference evidence="14" key="4">
    <citation type="submission" date="2025-09" db="UniProtKB">
        <authorList>
            <consortium name="Ensembl"/>
        </authorList>
    </citation>
    <scope>IDENTIFICATION</scope>
</reference>
<evidence type="ECO:0000256" key="12">
    <source>
        <dbReference type="SAM" id="Phobius"/>
    </source>
</evidence>
<dbReference type="PANTHER" id="PTHR24237">
    <property type="entry name" value="G-PROTEIN COUPLED RECEPTOR"/>
    <property type="match status" value="1"/>
</dbReference>
<keyword evidence="7 12" id="KW-0472">Membrane</keyword>
<evidence type="ECO:0000256" key="8">
    <source>
        <dbReference type="ARBA" id="ARBA00023157"/>
    </source>
</evidence>
<reference evidence="15" key="1">
    <citation type="journal article" date="2014" name="PLoS ONE">
        <title>The genome and linkage map of the northern pike (Esox lucius): conserved synteny revealed between the salmonid sister group and the Neoteleostei.</title>
        <authorList>
            <person name="Rondeau E.B."/>
            <person name="Minkley D.R."/>
            <person name="Leong J.S."/>
            <person name="Messmer A.M."/>
            <person name="Jantzen J.R."/>
            <person name="von Schalburg K.R."/>
            <person name="Lemon C."/>
            <person name="Bird N.H."/>
            <person name="Koop B.F."/>
        </authorList>
    </citation>
    <scope>NUCLEOTIDE SEQUENCE</scope>
</reference>
<dbReference type="GO" id="GO:0004930">
    <property type="term" value="F:G protein-coupled receptor activity"/>
    <property type="evidence" value="ECO:0007669"/>
    <property type="project" value="UniProtKB-KW"/>
</dbReference>
<sequence>MNSSMAYETGNCSTRNDYQQYLYPAVYSLALALGLPGNLGALYVFIFKLRPRASSTVYVINLALADTSILCTLPFKIHYHLRSNDWAFGDVACRITGTLFFANIYISIAFMSCICVDRYVAVAHPHTYLRLRKSHYAVLVSALLWVTAGAAVLAFILVGPLDSGPNGGPSGRRSCFENFSKHEWDRRVAPCSLFSLIFGSLLPSAVILVCYPLVARRITLIRTNTARGALRVIYTILAITLFCFLPYHVVQFLHLLRRLEIIQHCPYANAIYDAQRVTIALVSLNSVLDPILYYFTTSHSLYNTESKVSYW</sequence>
<evidence type="ECO:0000256" key="10">
    <source>
        <dbReference type="ARBA" id="ARBA00023224"/>
    </source>
</evidence>
<evidence type="ECO:0000256" key="5">
    <source>
        <dbReference type="ARBA" id="ARBA00023040"/>
    </source>
</evidence>
<protein>
    <recommendedName>
        <fullName evidence="13">G-protein coupled receptors family 1 profile domain-containing protein</fullName>
    </recommendedName>
</protein>
<dbReference type="OMA" id="TTSHCKW"/>
<feature type="transmembrane region" description="Helical" evidence="12">
    <location>
        <begin position="136"/>
        <end position="158"/>
    </location>
</feature>
<name>A0A3P8ZIH4_ESOLU</name>
<keyword evidence="5 11" id="KW-0297">G-protein coupled receptor</keyword>
<dbReference type="PROSITE" id="PS50262">
    <property type="entry name" value="G_PROTEIN_RECEP_F1_2"/>
    <property type="match status" value="1"/>
</dbReference>
<dbReference type="PROSITE" id="PS00237">
    <property type="entry name" value="G_PROTEIN_RECEP_F1_1"/>
    <property type="match status" value="1"/>
</dbReference>
<keyword evidence="3" id="KW-0391">Immunity</keyword>
<dbReference type="Bgee" id="ENSELUG00000004765">
    <property type="expression patterns" value="Expressed in head kidney and 4 other cell types or tissues"/>
</dbReference>
<evidence type="ECO:0000256" key="2">
    <source>
        <dbReference type="ARBA" id="ARBA00022692"/>
    </source>
</evidence>
<proteinExistence type="inferred from homology"/>
<comment type="subcellular location">
    <subcellularLocation>
        <location evidence="1">Membrane</location>
        <topology evidence="1">Multi-pass membrane protein</topology>
    </subcellularLocation>
</comment>
<feature type="transmembrane region" description="Helical" evidence="12">
    <location>
        <begin position="193"/>
        <end position="211"/>
    </location>
</feature>
<dbReference type="InterPro" id="IPR017452">
    <property type="entry name" value="GPCR_Rhodpsn_7TM"/>
</dbReference>
<dbReference type="SUPFAM" id="SSF81321">
    <property type="entry name" value="Family A G protein-coupled receptor-like"/>
    <property type="match status" value="1"/>
</dbReference>
<keyword evidence="9 11" id="KW-0675">Receptor</keyword>
<dbReference type="Gene3D" id="1.20.1070.10">
    <property type="entry name" value="Rhodopsin 7-helix transmembrane proteins"/>
    <property type="match status" value="1"/>
</dbReference>
<keyword evidence="8" id="KW-1015">Disulfide bond</keyword>
<dbReference type="AlphaFoldDB" id="A0A3P8ZIH4"/>
<keyword evidence="10 11" id="KW-0807">Transducer</keyword>
<evidence type="ECO:0000313" key="15">
    <source>
        <dbReference type="Proteomes" id="UP000265140"/>
    </source>
</evidence>
<evidence type="ECO:0000313" key="14">
    <source>
        <dbReference type="Ensembl" id="ENSELUP00000028268.2"/>
    </source>
</evidence>
<dbReference type="PRINTS" id="PR01157">
    <property type="entry name" value="P2YPURNOCPTR"/>
</dbReference>
<dbReference type="GO" id="GO:0016020">
    <property type="term" value="C:membrane"/>
    <property type="evidence" value="ECO:0007669"/>
    <property type="project" value="UniProtKB-SubCell"/>
</dbReference>
<dbReference type="InParanoid" id="A0A3P8ZIH4"/>
<reference evidence="14" key="3">
    <citation type="submission" date="2025-08" db="UniProtKB">
        <authorList>
            <consortium name="Ensembl"/>
        </authorList>
    </citation>
    <scope>IDENTIFICATION</scope>
</reference>
<feature type="transmembrane region" description="Helical" evidence="12">
    <location>
        <begin position="232"/>
        <end position="250"/>
    </location>
</feature>
<dbReference type="PANTHER" id="PTHR24237:SF37">
    <property type="entry name" value="COAGULATION FACTOR II (THROMBIN) RECEPTOR-LIKE 2-RELATED"/>
    <property type="match status" value="1"/>
</dbReference>
<feature type="domain" description="G-protein coupled receptors family 1 profile" evidence="13">
    <location>
        <begin position="37"/>
        <end position="293"/>
    </location>
</feature>
<evidence type="ECO:0000256" key="3">
    <source>
        <dbReference type="ARBA" id="ARBA00022859"/>
    </source>
</evidence>
<dbReference type="CDD" id="cd14982">
    <property type="entry name" value="7tmA_purinoceptor-like"/>
    <property type="match status" value="1"/>
</dbReference>
<organism evidence="14 15">
    <name type="scientific">Esox lucius</name>
    <name type="common">Northern pike</name>
    <dbReference type="NCBI Taxonomy" id="8010"/>
    <lineage>
        <taxon>Eukaryota</taxon>
        <taxon>Metazoa</taxon>
        <taxon>Chordata</taxon>
        <taxon>Craniata</taxon>
        <taxon>Vertebrata</taxon>
        <taxon>Euteleostomi</taxon>
        <taxon>Actinopterygii</taxon>
        <taxon>Neopterygii</taxon>
        <taxon>Teleostei</taxon>
        <taxon>Protacanthopterygii</taxon>
        <taxon>Esociformes</taxon>
        <taxon>Esocidae</taxon>
        <taxon>Esox</taxon>
    </lineage>
</organism>
<feature type="transmembrane region" description="Helical" evidence="12">
    <location>
        <begin position="25"/>
        <end position="46"/>
    </location>
</feature>
<feature type="transmembrane region" description="Helical" evidence="12">
    <location>
        <begin position="95"/>
        <end position="116"/>
    </location>
</feature>
<evidence type="ECO:0000256" key="6">
    <source>
        <dbReference type="ARBA" id="ARBA00023130"/>
    </source>
</evidence>
<evidence type="ECO:0000256" key="11">
    <source>
        <dbReference type="RuleBase" id="RU000688"/>
    </source>
</evidence>
<keyword evidence="6" id="KW-1064">Adaptive immunity</keyword>
<evidence type="ECO:0000256" key="1">
    <source>
        <dbReference type="ARBA" id="ARBA00004141"/>
    </source>
</evidence>
<dbReference type="InterPro" id="IPR000276">
    <property type="entry name" value="GPCR_Rhodpsn"/>
</dbReference>
<evidence type="ECO:0000256" key="9">
    <source>
        <dbReference type="ARBA" id="ARBA00023170"/>
    </source>
</evidence>
<comment type="similarity">
    <text evidence="11">Belongs to the G-protein coupled receptor 1 family.</text>
</comment>
<dbReference type="GeneTree" id="ENSGT01150000286937"/>